<evidence type="ECO:0000313" key="4">
    <source>
        <dbReference type="Proteomes" id="UP001165205"/>
    </source>
</evidence>
<organism evidence="3 4">
    <name type="scientific">Aspergillus oryzae</name>
    <name type="common">Yellow koji mold</name>
    <dbReference type="NCBI Taxonomy" id="5062"/>
    <lineage>
        <taxon>Eukaryota</taxon>
        <taxon>Fungi</taxon>
        <taxon>Dikarya</taxon>
        <taxon>Ascomycota</taxon>
        <taxon>Pezizomycotina</taxon>
        <taxon>Eurotiomycetes</taxon>
        <taxon>Eurotiomycetidae</taxon>
        <taxon>Eurotiales</taxon>
        <taxon>Aspergillaceae</taxon>
        <taxon>Aspergillus</taxon>
        <taxon>Aspergillus subgen. Circumdati</taxon>
    </lineage>
</organism>
<proteinExistence type="predicted"/>
<sequence>MQLTKSLLVFALYVFGTQHVLAVPVNPEPDATSVENVALKTGSGDSQTDPIKADLEVKGQSALPFDVDCWAILCKGAPNVLQRVNEKTKNSNRDRSGANKGPFKDPQKWGIKALPPKNPSWSAQDFKSPEEYAFASSLQGGTKYAKIITASINVWLADSDVPKCHPSAR</sequence>
<gene>
    <name evidence="3" type="ORF">Aory04_000051900</name>
</gene>
<dbReference type="AlphaFoldDB" id="A0AAN5BMA1"/>
<dbReference type="Proteomes" id="UP001165205">
    <property type="component" value="Unassembled WGS sequence"/>
</dbReference>
<evidence type="ECO:0000256" key="1">
    <source>
        <dbReference type="SAM" id="MobiDB-lite"/>
    </source>
</evidence>
<protein>
    <submittedName>
        <fullName evidence="3">Unnamed protein product</fullName>
    </submittedName>
</protein>
<feature type="region of interest" description="Disordered" evidence="1">
    <location>
        <begin position="85"/>
        <end position="124"/>
    </location>
</feature>
<accession>A0AAN5BMA1</accession>
<name>A0AAN5BMA1_ASPOZ</name>
<feature type="signal peptide" evidence="2">
    <location>
        <begin position="1"/>
        <end position="22"/>
    </location>
</feature>
<keyword evidence="2" id="KW-0732">Signal</keyword>
<evidence type="ECO:0000313" key="3">
    <source>
        <dbReference type="EMBL" id="GMG22980.1"/>
    </source>
</evidence>
<feature type="compositionally biased region" description="Basic and acidic residues" evidence="1">
    <location>
        <begin position="85"/>
        <end position="107"/>
    </location>
</feature>
<dbReference type="EMBL" id="BSYA01000003">
    <property type="protein sequence ID" value="GMG22980.1"/>
    <property type="molecule type" value="Genomic_DNA"/>
</dbReference>
<feature type="chain" id="PRO_5043018326" evidence="2">
    <location>
        <begin position="23"/>
        <end position="169"/>
    </location>
</feature>
<reference evidence="3" key="1">
    <citation type="submission" date="2023-04" db="EMBL/GenBank/DDBJ databases">
        <title>Aspergillus oryzae NBRC 4228.</title>
        <authorList>
            <person name="Ichikawa N."/>
            <person name="Sato H."/>
            <person name="Tonouchi N."/>
        </authorList>
    </citation>
    <scope>NUCLEOTIDE SEQUENCE</scope>
    <source>
        <strain evidence="3">NBRC 4228</strain>
    </source>
</reference>
<comment type="caution">
    <text evidence="3">The sequence shown here is derived from an EMBL/GenBank/DDBJ whole genome shotgun (WGS) entry which is preliminary data.</text>
</comment>
<evidence type="ECO:0000256" key="2">
    <source>
        <dbReference type="SAM" id="SignalP"/>
    </source>
</evidence>